<organism evidence="2 3">
    <name type="scientific">Cucurbitaria berberidis CBS 394.84</name>
    <dbReference type="NCBI Taxonomy" id="1168544"/>
    <lineage>
        <taxon>Eukaryota</taxon>
        <taxon>Fungi</taxon>
        <taxon>Dikarya</taxon>
        <taxon>Ascomycota</taxon>
        <taxon>Pezizomycotina</taxon>
        <taxon>Dothideomycetes</taxon>
        <taxon>Pleosporomycetidae</taxon>
        <taxon>Pleosporales</taxon>
        <taxon>Pleosporineae</taxon>
        <taxon>Cucurbitariaceae</taxon>
        <taxon>Cucurbitaria</taxon>
    </lineage>
</organism>
<feature type="region of interest" description="Disordered" evidence="1">
    <location>
        <begin position="1"/>
        <end position="208"/>
    </location>
</feature>
<dbReference type="AlphaFoldDB" id="A0A9P4GCF0"/>
<evidence type="ECO:0000256" key="1">
    <source>
        <dbReference type="SAM" id="MobiDB-lite"/>
    </source>
</evidence>
<comment type="caution">
    <text evidence="2">The sequence shown here is derived from an EMBL/GenBank/DDBJ whole genome shotgun (WGS) entry which is preliminary data.</text>
</comment>
<feature type="compositionally biased region" description="Low complexity" evidence="1">
    <location>
        <begin position="171"/>
        <end position="180"/>
    </location>
</feature>
<evidence type="ECO:0000313" key="3">
    <source>
        <dbReference type="Proteomes" id="UP000800039"/>
    </source>
</evidence>
<dbReference type="OrthoDB" id="2687452at2759"/>
<evidence type="ECO:0000313" key="2">
    <source>
        <dbReference type="EMBL" id="KAF1843030.1"/>
    </source>
</evidence>
<sequence length="299" mass="33584">MSNRKVPSNDPRYDPSGSSYPSSASGTQRRLVLQQGSGSGVAGLHQPFEPTDQYNQNFSSPAFIQPPLHPQQPQQQMQNHEWYHAEQAQERPMNYGGYPVGNAAATPSMPNEAFPGGRPGQLQIGFSGAQHRSRVQTAERSDRSYAGSFAAERNHRSGVSDEQALDFHRQSAATSSSTPTTKHRFERSLDSEISAPASNERPRQTVSDSQFKQIGIVYSNDETKEFRYECHVRGCEKTRCGRVQELKRHWDSFHENSEIWCPIRGCERSKVVGSRPFPKARKDKLKDHALNAHGIEFEL</sequence>
<feature type="compositionally biased region" description="Basic and acidic residues" evidence="1">
    <location>
        <begin position="152"/>
        <end position="169"/>
    </location>
</feature>
<dbReference type="RefSeq" id="XP_040785593.1">
    <property type="nucleotide sequence ID" value="XM_040937925.1"/>
</dbReference>
<dbReference type="Proteomes" id="UP000800039">
    <property type="component" value="Unassembled WGS sequence"/>
</dbReference>
<accession>A0A9P4GCF0</accession>
<keyword evidence="3" id="KW-1185">Reference proteome</keyword>
<name>A0A9P4GCF0_9PLEO</name>
<dbReference type="EMBL" id="ML976617">
    <property type="protein sequence ID" value="KAF1843030.1"/>
    <property type="molecule type" value="Genomic_DNA"/>
</dbReference>
<reference evidence="2" key="1">
    <citation type="submission" date="2020-01" db="EMBL/GenBank/DDBJ databases">
        <authorList>
            <consortium name="DOE Joint Genome Institute"/>
            <person name="Haridas S."/>
            <person name="Albert R."/>
            <person name="Binder M."/>
            <person name="Bloem J."/>
            <person name="Labutti K."/>
            <person name="Salamov A."/>
            <person name="Andreopoulos B."/>
            <person name="Baker S.E."/>
            <person name="Barry K."/>
            <person name="Bills G."/>
            <person name="Bluhm B.H."/>
            <person name="Cannon C."/>
            <person name="Castanera R."/>
            <person name="Culley D.E."/>
            <person name="Daum C."/>
            <person name="Ezra D."/>
            <person name="Gonzalez J.B."/>
            <person name="Henrissat B."/>
            <person name="Kuo A."/>
            <person name="Liang C."/>
            <person name="Lipzen A."/>
            <person name="Lutzoni F."/>
            <person name="Magnuson J."/>
            <person name="Mondo S."/>
            <person name="Nolan M."/>
            <person name="Ohm R."/>
            <person name="Pangilinan J."/>
            <person name="Park H.-J."/>
            <person name="Ramirez L."/>
            <person name="Alfaro M."/>
            <person name="Sun H."/>
            <person name="Tritt A."/>
            <person name="Yoshinaga Y."/>
            <person name="Zwiers L.-H."/>
            <person name="Turgeon B.G."/>
            <person name="Goodwin S.B."/>
            <person name="Spatafora J.W."/>
            <person name="Crous P.W."/>
            <person name="Grigoriev I.V."/>
        </authorList>
    </citation>
    <scope>NUCLEOTIDE SEQUENCE</scope>
    <source>
        <strain evidence="2">CBS 394.84</strain>
    </source>
</reference>
<feature type="compositionally biased region" description="Low complexity" evidence="1">
    <location>
        <begin position="15"/>
        <end position="26"/>
    </location>
</feature>
<proteinExistence type="predicted"/>
<protein>
    <submittedName>
        <fullName evidence="2">Uncharacterized protein</fullName>
    </submittedName>
</protein>
<gene>
    <name evidence="2" type="ORF">K460DRAFT_418167</name>
</gene>
<feature type="compositionally biased region" description="Polar residues" evidence="1">
    <location>
        <begin position="52"/>
        <end position="62"/>
    </location>
</feature>
<dbReference type="GeneID" id="63855175"/>